<feature type="domain" description="Polysaccharide pyruvyl transferase" evidence="2">
    <location>
        <begin position="173"/>
        <end position="231"/>
    </location>
</feature>
<gene>
    <name evidence="3" type="ORF">ACFO0K_10520</name>
</gene>
<evidence type="ECO:0000259" key="2">
    <source>
        <dbReference type="Pfam" id="PF04230"/>
    </source>
</evidence>
<keyword evidence="3" id="KW-0808">Transferase</keyword>
<sequence>MTDARVLVVGWPSVLHGEATAGDVLALRTVERALSTAGVGHDTAWSPVMCPPGGLVLDDAEPGLYSHLVFVCGPATGTPLVELHERFAHCTRYAIGVSVIDPTDPAVTGFHQVFARDRLGAPPRPDLATVAPMAAEARLPPVLGVFLTAGQREYGTRRRHDAVKDTLETWLSRVDAGRLDLDTRLDPRDWRLPASPEQLQSVIRRLDAVVTMRMHGLVLALRAGVPVIALDPVEGGGKVTAQARALGWPAVLSAAAVSKSTLDHQLAWCLSEGRAIAQSLASGMGSGRGDGQGDDSPERGTQRAGHPVVDQHFSADSPVNAALSRLIHHLRSD</sequence>
<name>A0ABV8XYR3_9MICC</name>
<dbReference type="Pfam" id="PF04230">
    <property type="entry name" value="PS_pyruv_trans"/>
    <property type="match status" value="1"/>
</dbReference>
<feature type="region of interest" description="Disordered" evidence="1">
    <location>
        <begin position="281"/>
        <end position="306"/>
    </location>
</feature>
<keyword evidence="4" id="KW-1185">Reference proteome</keyword>
<dbReference type="InterPro" id="IPR007345">
    <property type="entry name" value="Polysacch_pyruvyl_Trfase"/>
</dbReference>
<dbReference type="RefSeq" id="WP_344227034.1">
    <property type="nucleotide sequence ID" value="NZ_BAAALH010000001.1"/>
</dbReference>
<evidence type="ECO:0000313" key="4">
    <source>
        <dbReference type="Proteomes" id="UP001595965"/>
    </source>
</evidence>
<dbReference type="GO" id="GO:0016740">
    <property type="term" value="F:transferase activity"/>
    <property type="evidence" value="ECO:0007669"/>
    <property type="project" value="UniProtKB-KW"/>
</dbReference>
<accession>A0ABV8XYR3</accession>
<evidence type="ECO:0000313" key="3">
    <source>
        <dbReference type="EMBL" id="MFC4430116.1"/>
    </source>
</evidence>
<comment type="caution">
    <text evidence="3">The sequence shown here is derived from an EMBL/GenBank/DDBJ whole genome shotgun (WGS) entry which is preliminary data.</text>
</comment>
<reference evidence="4" key="1">
    <citation type="journal article" date="2019" name="Int. J. Syst. Evol. Microbiol.">
        <title>The Global Catalogue of Microorganisms (GCM) 10K type strain sequencing project: providing services to taxonomists for standard genome sequencing and annotation.</title>
        <authorList>
            <consortium name="The Broad Institute Genomics Platform"/>
            <consortium name="The Broad Institute Genome Sequencing Center for Infectious Disease"/>
            <person name="Wu L."/>
            <person name="Ma J."/>
        </authorList>
    </citation>
    <scope>NUCLEOTIDE SEQUENCE [LARGE SCALE GENOMIC DNA]</scope>
    <source>
        <strain evidence="4">CGMCC 1.12125</strain>
    </source>
</reference>
<dbReference type="Proteomes" id="UP001595965">
    <property type="component" value="Unassembled WGS sequence"/>
</dbReference>
<proteinExistence type="predicted"/>
<organism evidence="3 4">
    <name type="scientific">Citricoccus alkalitolerans</name>
    <dbReference type="NCBI Taxonomy" id="246603"/>
    <lineage>
        <taxon>Bacteria</taxon>
        <taxon>Bacillati</taxon>
        <taxon>Actinomycetota</taxon>
        <taxon>Actinomycetes</taxon>
        <taxon>Micrococcales</taxon>
        <taxon>Micrococcaceae</taxon>
        <taxon>Citricoccus</taxon>
    </lineage>
</organism>
<dbReference type="EMBL" id="JBHSEN010000002">
    <property type="protein sequence ID" value="MFC4430116.1"/>
    <property type="molecule type" value="Genomic_DNA"/>
</dbReference>
<protein>
    <submittedName>
        <fullName evidence="3">Polysaccharide pyruvyl transferase family protein</fullName>
    </submittedName>
</protein>
<evidence type="ECO:0000256" key="1">
    <source>
        <dbReference type="SAM" id="MobiDB-lite"/>
    </source>
</evidence>